<name>A0A843UQL0_COLES</name>
<dbReference type="GO" id="GO:0003676">
    <property type="term" value="F:nucleic acid binding"/>
    <property type="evidence" value="ECO:0007669"/>
    <property type="project" value="InterPro"/>
</dbReference>
<keyword evidence="1" id="KW-0479">Metal-binding</keyword>
<reference evidence="4" key="1">
    <citation type="submission" date="2017-07" db="EMBL/GenBank/DDBJ databases">
        <title>Taro Niue Genome Assembly and Annotation.</title>
        <authorList>
            <person name="Atibalentja N."/>
            <person name="Keating K."/>
            <person name="Fields C.J."/>
        </authorList>
    </citation>
    <scope>NUCLEOTIDE SEQUENCE</scope>
    <source>
        <strain evidence="4">Niue_2</strain>
        <tissue evidence="4">Leaf</tissue>
    </source>
</reference>
<feature type="compositionally biased region" description="Pro residues" evidence="2">
    <location>
        <begin position="386"/>
        <end position="410"/>
    </location>
</feature>
<dbReference type="Gene3D" id="4.10.60.10">
    <property type="entry name" value="Zinc finger, CCHC-type"/>
    <property type="match status" value="1"/>
</dbReference>
<keyword evidence="5" id="KW-1185">Reference proteome</keyword>
<dbReference type="AlphaFoldDB" id="A0A843UQL0"/>
<feature type="compositionally biased region" description="Basic and acidic residues" evidence="2">
    <location>
        <begin position="141"/>
        <end position="165"/>
    </location>
</feature>
<accession>A0A843UQL0</accession>
<dbReference type="InterPro" id="IPR001878">
    <property type="entry name" value="Znf_CCHC"/>
</dbReference>
<dbReference type="SUPFAM" id="SSF57756">
    <property type="entry name" value="Retrovirus zinc finger-like domains"/>
    <property type="match status" value="1"/>
</dbReference>
<evidence type="ECO:0000313" key="5">
    <source>
        <dbReference type="Proteomes" id="UP000652761"/>
    </source>
</evidence>
<dbReference type="EMBL" id="NMUH01000737">
    <property type="protein sequence ID" value="MQL84074.1"/>
    <property type="molecule type" value="Genomic_DNA"/>
</dbReference>
<proteinExistence type="predicted"/>
<keyword evidence="1" id="KW-0863">Zinc-finger</keyword>
<feature type="compositionally biased region" description="Basic and acidic residues" evidence="2">
    <location>
        <begin position="1"/>
        <end position="14"/>
    </location>
</feature>
<dbReference type="PROSITE" id="PS50158">
    <property type="entry name" value="ZF_CCHC"/>
    <property type="match status" value="1"/>
</dbReference>
<dbReference type="GO" id="GO:0008270">
    <property type="term" value="F:zinc ion binding"/>
    <property type="evidence" value="ECO:0007669"/>
    <property type="project" value="UniProtKB-KW"/>
</dbReference>
<feature type="region of interest" description="Disordered" evidence="2">
    <location>
        <begin position="89"/>
        <end position="113"/>
    </location>
</feature>
<dbReference type="PANTHER" id="PTHR35046">
    <property type="entry name" value="ZINC KNUCKLE (CCHC-TYPE) FAMILY PROTEIN"/>
    <property type="match status" value="1"/>
</dbReference>
<evidence type="ECO:0000259" key="3">
    <source>
        <dbReference type="PROSITE" id="PS50158"/>
    </source>
</evidence>
<feature type="region of interest" description="Disordered" evidence="2">
    <location>
        <begin position="486"/>
        <end position="510"/>
    </location>
</feature>
<evidence type="ECO:0000256" key="1">
    <source>
        <dbReference type="PROSITE-ProRule" id="PRU00047"/>
    </source>
</evidence>
<dbReference type="InterPro" id="IPR036875">
    <property type="entry name" value="Znf_CCHC_sf"/>
</dbReference>
<feature type="domain" description="CCHC-type" evidence="3">
    <location>
        <begin position="435"/>
        <end position="449"/>
    </location>
</feature>
<evidence type="ECO:0000256" key="2">
    <source>
        <dbReference type="SAM" id="MobiDB-lite"/>
    </source>
</evidence>
<feature type="region of interest" description="Disordered" evidence="2">
    <location>
        <begin position="1"/>
        <end position="20"/>
    </location>
</feature>
<dbReference type="Proteomes" id="UP000652761">
    <property type="component" value="Unassembled WGS sequence"/>
</dbReference>
<feature type="region of interest" description="Disordered" evidence="2">
    <location>
        <begin position="729"/>
        <end position="755"/>
    </location>
</feature>
<evidence type="ECO:0000313" key="4">
    <source>
        <dbReference type="EMBL" id="MQL84074.1"/>
    </source>
</evidence>
<dbReference type="Pfam" id="PF03732">
    <property type="entry name" value="Retrotrans_gag"/>
    <property type="match status" value="1"/>
</dbReference>
<feature type="region of interest" description="Disordered" evidence="2">
    <location>
        <begin position="586"/>
        <end position="696"/>
    </location>
</feature>
<feature type="region of interest" description="Disordered" evidence="2">
    <location>
        <begin position="133"/>
        <end position="165"/>
    </location>
</feature>
<dbReference type="PANTHER" id="PTHR35046:SF9">
    <property type="entry name" value="RNA-DIRECTED DNA POLYMERASE"/>
    <property type="match status" value="1"/>
</dbReference>
<organism evidence="4 5">
    <name type="scientific">Colocasia esculenta</name>
    <name type="common">Wild taro</name>
    <name type="synonym">Arum esculentum</name>
    <dbReference type="NCBI Taxonomy" id="4460"/>
    <lineage>
        <taxon>Eukaryota</taxon>
        <taxon>Viridiplantae</taxon>
        <taxon>Streptophyta</taxon>
        <taxon>Embryophyta</taxon>
        <taxon>Tracheophyta</taxon>
        <taxon>Spermatophyta</taxon>
        <taxon>Magnoliopsida</taxon>
        <taxon>Liliopsida</taxon>
        <taxon>Araceae</taxon>
        <taxon>Aroideae</taxon>
        <taxon>Colocasieae</taxon>
        <taxon>Colocasia</taxon>
    </lineage>
</organism>
<feature type="compositionally biased region" description="Polar residues" evidence="2">
    <location>
        <begin position="352"/>
        <end position="363"/>
    </location>
</feature>
<dbReference type="InterPro" id="IPR005162">
    <property type="entry name" value="Retrotrans_gag_dom"/>
</dbReference>
<feature type="compositionally biased region" description="Basic and acidic residues" evidence="2">
    <location>
        <begin position="486"/>
        <end position="496"/>
    </location>
</feature>
<sequence>MADDRQVEPRRSPPREPTLSEMMQALMGRLDQMEQSTQERLGQVDQRLVTLQGRVDVIEVAPQDHHPQQVVNHQEDLDRVGHRPVPPHLPAPRAIEHNDPPQGARRAPRVEDRRAWTPETEDDVFEGVYDHHRRPAPRRGQHADFRRGHDPRYEPQRHHEYEDRDDQIVRSVRVDVPTFDGSLDPKVYLDWEAAMDRYFEWYEMTDGRRVRFAKMKLLGQAQTYWVNVESLLMQRHQDRIETWDDMKAKLREKYLPATYRQRLIDRWQSLTQGSRPVSEYIAEFDEYLLRCGVQEESAMTLSRFRKGLRPIYQRELFRRNVTTLEYAYQVAQEVELFESEYQPPSHVRPTFPRTSNPRTQSAPPQRGQLGAHQETIRQEPTGLRPRLPPPRDQPLPLPAPPSRPQGPFPPARRDEKGKSFVGGESSQRGGDRQQCYRCSGFGHFAGQCPTRSMYMGDIEWDNTPVIEEVIYEPDPALVEAFHADSEPFTPKKEAPPLRDAPTSSIQASPSIRKELPSSTLLIMSARDFEREFRGADIVFAIVKLSRRCFFSFLRDGEKPRRLRREGLPRRPAVKALLSLSSSPCILRTANATPPTPPARPGSASTQQRRTAPTSLSLTGAPQRRFARRHAASPLSPSRFRVCNPTSASAAGQAPTPRPRRERPTLASAPALRRSHPAHASPRPALPSPTSAHASARRRPVLCLRLPASDPRPHLRSTERHATACSVFTRQQHTATPAHPERASQPVHEIPRNLNL</sequence>
<gene>
    <name evidence="4" type="ORF">Taro_016572</name>
</gene>
<keyword evidence="1" id="KW-0862">Zinc</keyword>
<comment type="caution">
    <text evidence="4">The sequence shown here is derived from an EMBL/GenBank/DDBJ whole genome shotgun (WGS) entry which is preliminary data.</text>
</comment>
<protein>
    <recommendedName>
        <fullName evidence="3">CCHC-type domain-containing protein</fullName>
    </recommendedName>
</protein>
<feature type="compositionally biased region" description="Polar residues" evidence="2">
    <location>
        <begin position="606"/>
        <end position="619"/>
    </location>
</feature>
<feature type="region of interest" description="Disordered" evidence="2">
    <location>
        <begin position="341"/>
        <end position="432"/>
    </location>
</feature>